<name>A0A543A718_9ACTN</name>
<dbReference type="EMBL" id="VFOV01000001">
    <property type="protein sequence ID" value="TQL68405.1"/>
    <property type="molecule type" value="Genomic_DNA"/>
</dbReference>
<organism evidence="1 2">
    <name type="scientific">Nocardioides albertanoniae</name>
    <dbReference type="NCBI Taxonomy" id="1175486"/>
    <lineage>
        <taxon>Bacteria</taxon>
        <taxon>Bacillati</taxon>
        <taxon>Actinomycetota</taxon>
        <taxon>Actinomycetes</taxon>
        <taxon>Propionibacteriales</taxon>
        <taxon>Nocardioidaceae</taxon>
        <taxon>Nocardioides</taxon>
    </lineage>
</organism>
<reference evidence="1 2" key="1">
    <citation type="submission" date="2019-06" db="EMBL/GenBank/DDBJ databases">
        <title>Sequencing the genomes of 1000 actinobacteria strains.</title>
        <authorList>
            <person name="Klenk H.-P."/>
        </authorList>
    </citation>
    <scope>NUCLEOTIDE SEQUENCE [LARGE SCALE GENOMIC DNA]</scope>
    <source>
        <strain evidence="1 2">DSM 25218</strain>
    </source>
</reference>
<accession>A0A543A718</accession>
<protein>
    <submittedName>
        <fullName evidence="1">Uncharacterized protein</fullName>
    </submittedName>
</protein>
<dbReference type="Proteomes" id="UP000320209">
    <property type="component" value="Unassembled WGS sequence"/>
</dbReference>
<proteinExistence type="predicted"/>
<keyword evidence="2" id="KW-1185">Reference proteome</keyword>
<gene>
    <name evidence="1" type="ORF">FB381_2294</name>
</gene>
<dbReference type="AlphaFoldDB" id="A0A543A718"/>
<sequence>MATDTTSMSVKDLLGGAAAVPEFEIKLLPGWERHSGSDADKTHLDARIKRRFMDLHRPDLYATVRSMIDESYEKMKQEGVLAFFAATGADEDKVVIPGSIVVSERRSAAGESLDTTIKALMRDFGAAPLFGDVRFMRYEREKTVTMQDATIAQTSLVYLTPIPGSGRKRALQFVASFGRPVEMSADDDKVKAWKFAFDSCISTLRWKV</sequence>
<evidence type="ECO:0000313" key="1">
    <source>
        <dbReference type="EMBL" id="TQL68405.1"/>
    </source>
</evidence>
<evidence type="ECO:0000313" key="2">
    <source>
        <dbReference type="Proteomes" id="UP000320209"/>
    </source>
</evidence>
<comment type="caution">
    <text evidence="1">The sequence shown here is derived from an EMBL/GenBank/DDBJ whole genome shotgun (WGS) entry which is preliminary data.</text>
</comment>
<dbReference type="RefSeq" id="WP_141780406.1">
    <property type="nucleotide sequence ID" value="NZ_VFOV01000001.1"/>
</dbReference>
<dbReference type="OrthoDB" id="3769378at2"/>